<dbReference type="InterPro" id="IPR001091">
    <property type="entry name" value="RM_Methyltransferase"/>
</dbReference>
<proteinExistence type="inferred from homology"/>
<name>A0ABV9I0R9_9FLAO</name>
<dbReference type="InterPro" id="IPR002941">
    <property type="entry name" value="DNA_methylase_N4/N6"/>
</dbReference>
<accession>A0ABV9I0R9</accession>
<reference evidence="6" key="1">
    <citation type="journal article" date="2019" name="Int. J. Syst. Evol. Microbiol.">
        <title>The Global Catalogue of Microorganisms (GCM) 10K type strain sequencing project: providing services to taxonomists for standard genome sequencing and annotation.</title>
        <authorList>
            <consortium name="The Broad Institute Genomics Platform"/>
            <consortium name="The Broad Institute Genome Sequencing Center for Infectious Disease"/>
            <person name="Wu L."/>
            <person name="Ma J."/>
        </authorList>
    </citation>
    <scope>NUCLEOTIDE SEQUENCE [LARGE SCALE GENOMIC DNA]</scope>
    <source>
        <strain evidence="6">YJ-61-S</strain>
    </source>
</reference>
<dbReference type="EC" id="2.1.1.-" evidence="3"/>
<dbReference type="Gene3D" id="3.40.50.150">
    <property type="entry name" value="Vaccinia Virus protein VP39"/>
    <property type="match status" value="1"/>
</dbReference>
<feature type="domain" description="DNA methylase N-4/N-6" evidence="4">
    <location>
        <begin position="33"/>
        <end position="288"/>
    </location>
</feature>
<comment type="caution">
    <text evidence="5">The sequence shown here is derived from an EMBL/GenBank/DDBJ whole genome shotgun (WGS) entry which is preliminary data.</text>
</comment>
<dbReference type="InterPro" id="IPR029063">
    <property type="entry name" value="SAM-dependent_MTases_sf"/>
</dbReference>
<organism evidence="5 6">
    <name type="scientific">Dokdonia ponticola</name>
    <dbReference type="NCBI Taxonomy" id="2041041"/>
    <lineage>
        <taxon>Bacteria</taxon>
        <taxon>Pseudomonadati</taxon>
        <taxon>Bacteroidota</taxon>
        <taxon>Flavobacteriia</taxon>
        <taxon>Flavobacteriales</taxon>
        <taxon>Flavobacteriaceae</taxon>
        <taxon>Dokdonia</taxon>
    </lineage>
</organism>
<keyword evidence="1" id="KW-0489">Methyltransferase</keyword>
<keyword evidence="2" id="KW-0808">Transferase</keyword>
<protein>
    <recommendedName>
        <fullName evidence="3">Methyltransferase</fullName>
        <ecNumber evidence="3">2.1.1.-</ecNumber>
    </recommendedName>
</protein>
<evidence type="ECO:0000313" key="5">
    <source>
        <dbReference type="EMBL" id="MFC4636011.1"/>
    </source>
</evidence>
<sequence length="297" mass="34174">MKISYKTEKGIFYNGDLEKVLSSKKFEKYKGEINLIFFSPPFPLNRKKKYGNLQGQEYIDWLSNLAIKLKDYLSDDGSIVIEMGNSWESGNPIMSTLALKALISFLEAADYRLCQQFVWHNTAKLPSPTEWVTKKRIRVKDSFTHIWWMSKTEYPKANNRNILEEYSKKMKRLLKNKSYNSGRRPSEHNIGEKSFLTNNNGAIPSNVIVAANTVSRSPYLTYCKENGIIPHPARMPLDLPEFFIKFLTEENDLVLDPFGGSNTTGEAAESLNRNWLSVEINEDYIEGSKGRFSKIKK</sequence>
<keyword evidence="6" id="KW-1185">Reference proteome</keyword>
<dbReference type="SUPFAM" id="SSF53335">
    <property type="entry name" value="S-adenosyl-L-methionine-dependent methyltransferases"/>
    <property type="match status" value="1"/>
</dbReference>
<gene>
    <name evidence="5" type="ORF">ACFO3O_19030</name>
</gene>
<evidence type="ECO:0000259" key="4">
    <source>
        <dbReference type="Pfam" id="PF01555"/>
    </source>
</evidence>
<evidence type="ECO:0000256" key="1">
    <source>
        <dbReference type="ARBA" id="ARBA00022603"/>
    </source>
</evidence>
<dbReference type="PRINTS" id="PR00508">
    <property type="entry name" value="S21N4MTFRASE"/>
</dbReference>
<comment type="similarity">
    <text evidence="3">Belongs to the N(4)/N(6)-methyltransferase family.</text>
</comment>
<dbReference type="Proteomes" id="UP001596043">
    <property type="component" value="Unassembled WGS sequence"/>
</dbReference>
<evidence type="ECO:0000256" key="3">
    <source>
        <dbReference type="RuleBase" id="RU362026"/>
    </source>
</evidence>
<evidence type="ECO:0000313" key="6">
    <source>
        <dbReference type="Proteomes" id="UP001596043"/>
    </source>
</evidence>
<dbReference type="RefSeq" id="WP_379981794.1">
    <property type="nucleotide sequence ID" value="NZ_JBHSFV010000014.1"/>
</dbReference>
<evidence type="ECO:0000256" key="2">
    <source>
        <dbReference type="ARBA" id="ARBA00022679"/>
    </source>
</evidence>
<dbReference type="EMBL" id="JBHSFV010000014">
    <property type="protein sequence ID" value="MFC4636011.1"/>
    <property type="molecule type" value="Genomic_DNA"/>
</dbReference>
<dbReference type="Pfam" id="PF01555">
    <property type="entry name" value="N6_N4_Mtase"/>
    <property type="match status" value="1"/>
</dbReference>